<proteinExistence type="predicted"/>
<feature type="region of interest" description="Disordered" evidence="2">
    <location>
        <begin position="167"/>
        <end position="216"/>
    </location>
</feature>
<evidence type="ECO:0000256" key="2">
    <source>
        <dbReference type="SAM" id="MobiDB-lite"/>
    </source>
</evidence>
<dbReference type="OrthoDB" id="5377009at2759"/>
<dbReference type="AlphaFoldDB" id="A0A168AN51"/>
<dbReference type="Proteomes" id="UP000242877">
    <property type="component" value="Unassembled WGS sequence"/>
</dbReference>
<feature type="compositionally biased region" description="Polar residues" evidence="2">
    <location>
        <begin position="8"/>
        <end position="24"/>
    </location>
</feature>
<feature type="compositionally biased region" description="Polar residues" evidence="2">
    <location>
        <begin position="193"/>
        <end position="211"/>
    </location>
</feature>
<feature type="coiled-coil region" evidence="1">
    <location>
        <begin position="90"/>
        <end position="152"/>
    </location>
</feature>
<reference evidence="3 4" key="1">
    <citation type="journal article" date="2016" name="Genome Biol. Evol.">
        <title>Divergent and convergent evolution of fungal pathogenicity.</title>
        <authorList>
            <person name="Shang Y."/>
            <person name="Xiao G."/>
            <person name="Zheng P."/>
            <person name="Cen K."/>
            <person name="Zhan S."/>
            <person name="Wang C."/>
        </authorList>
    </citation>
    <scope>NUCLEOTIDE SEQUENCE [LARGE SCALE GENOMIC DNA]</scope>
    <source>
        <strain evidence="3 4">ARSEF 7405</strain>
    </source>
</reference>
<organism evidence="3 4">
    <name type="scientific">Ascosphaera apis ARSEF 7405</name>
    <dbReference type="NCBI Taxonomy" id="392613"/>
    <lineage>
        <taxon>Eukaryota</taxon>
        <taxon>Fungi</taxon>
        <taxon>Dikarya</taxon>
        <taxon>Ascomycota</taxon>
        <taxon>Pezizomycotina</taxon>
        <taxon>Eurotiomycetes</taxon>
        <taxon>Eurotiomycetidae</taxon>
        <taxon>Onygenales</taxon>
        <taxon>Ascosphaeraceae</taxon>
        <taxon>Ascosphaera</taxon>
    </lineage>
</organism>
<feature type="compositionally biased region" description="Low complexity" evidence="2">
    <location>
        <begin position="238"/>
        <end position="255"/>
    </location>
</feature>
<accession>A0A168AN51</accession>
<keyword evidence="1" id="KW-0175">Coiled coil</keyword>
<evidence type="ECO:0000256" key="1">
    <source>
        <dbReference type="SAM" id="Coils"/>
    </source>
</evidence>
<comment type="caution">
    <text evidence="3">The sequence shown here is derived from an EMBL/GenBank/DDBJ whole genome shotgun (WGS) entry which is preliminary data.</text>
</comment>
<feature type="compositionally biased region" description="Polar residues" evidence="2">
    <location>
        <begin position="265"/>
        <end position="285"/>
    </location>
</feature>
<feature type="region of interest" description="Disordered" evidence="2">
    <location>
        <begin position="1"/>
        <end position="39"/>
    </location>
</feature>
<evidence type="ECO:0000313" key="4">
    <source>
        <dbReference type="Proteomes" id="UP000242877"/>
    </source>
</evidence>
<sequence length="360" mass="38513">MSSSSSSATVKQSASRPLSIFSHTTKQKPKDPLLPPPAEDELLSFDIHAALFPAGSSDLPTPEAIKALQNNAESVINKLLSAYKVRTFALHDALREKDSQDVELEEMEMRLQHVRTQLDGMAERVLEQEGQMKALADELRIERLKKQKLEAAASAAFAAAGRANAMNNANPNANTHGNGNGSSSDTEIDDLQKQLQAKRASSSTMFTTDSGFESGDDVSVADTQSIFSRNNDAISSASTITSPSIAASTTSTITTRGGRERDSQPTRSTSPVPSISSNRMSLTTPRANNKLSTYDRVLKGFASSGFGSAFKTSRCTNCSGVSASDAWSIINIMRDENRGLKSRIGDLECAMEDVIALVGG</sequence>
<feature type="region of interest" description="Disordered" evidence="2">
    <location>
        <begin position="238"/>
        <end position="285"/>
    </location>
</feature>
<dbReference type="EMBL" id="AZGZ01000007">
    <property type="protein sequence ID" value="KZZ94127.1"/>
    <property type="molecule type" value="Genomic_DNA"/>
</dbReference>
<gene>
    <name evidence="3" type="ORF">AAP_02220</name>
</gene>
<protein>
    <submittedName>
        <fullName evidence="3">Uncharacterized protein</fullName>
    </submittedName>
</protein>
<name>A0A168AN51_9EURO</name>
<dbReference type="VEuPathDB" id="FungiDB:AAP_02220"/>
<evidence type="ECO:0000313" key="3">
    <source>
        <dbReference type="EMBL" id="KZZ94127.1"/>
    </source>
</evidence>
<keyword evidence="4" id="KW-1185">Reference proteome</keyword>
<feature type="compositionally biased region" description="Low complexity" evidence="2">
    <location>
        <begin position="167"/>
        <end position="177"/>
    </location>
</feature>